<dbReference type="GO" id="GO:0016758">
    <property type="term" value="F:hexosyltransferase activity"/>
    <property type="evidence" value="ECO:0007669"/>
    <property type="project" value="InterPro"/>
</dbReference>
<dbReference type="Proteomes" id="UP000248021">
    <property type="component" value="Unassembled WGS sequence"/>
</dbReference>
<keyword evidence="4" id="KW-1185">Reference proteome</keyword>
<keyword evidence="3" id="KW-0808">Transferase</keyword>
<dbReference type="CDD" id="cd03784">
    <property type="entry name" value="GT1_Gtf-like"/>
    <property type="match status" value="1"/>
</dbReference>
<dbReference type="RefSeq" id="WP_110377913.1">
    <property type="nucleotide sequence ID" value="NZ_JAHBRY010000001.1"/>
</dbReference>
<organism evidence="3 4">
    <name type="scientific">Chelatococcus asaccharovorans</name>
    <dbReference type="NCBI Taxonomy" id="28210"/>
    <lineage>
        <taxon>Bacteria</taxon>
        <taxon>Pseudomonadati</taxon>
        <taxon>Pseudomonadota</taxon>
        <taxon>Alphaproteobacteria</taxon>
        <taxon>Hyphomicrobiales</taxon>
        <taxon>Chelatococcaceae</taxon>
        <taxon>Chelatococcus</taxon>
    </lineage>
</organism>
<sequence length="416" mass="43885">MRIAIETLGTRGDVQPYIALALGLVGRGHGVQIAAPTQFDVMVREHGLAFAALPGEFLALMDTPEGKAAIAGGRGFSAGFKLLKHVRPLMRRLLDDEWAAVRAFHPDVIVHHPKSIAAPHMAESLGCPHILASPLPGFTPTSAFPSPMLPFASLGPLNRASHALAIKGADFLFGKEIRDWRTTSLGLTGRRSGAGQFLGTLYAYSPHVVPVPPDWGPDVLVSGYWFLDSATWRPPDALTAFLDAGEPPIYVGFGSMPGLDPQRMAAIVIEALAKTGKRGLLAIGGGALEARRVPRNVHVIAGAPHDRLFPRVAATVHHGGAGTTAASLRAGKPTAICPFFGDQPFWGRRVAALGVGPAALNRKALSAESLAAAILAMDDPRMRKRASNLGIAIRQDDGVTAAAEFIESRVTGQAVP</sequence>
<dbReference type="Pfam" id="PF06722">
    <property type="entry name" value="EryCIII-like_C"/>
    <property type="match status" value="1"/>
</dbReference>
<dbReference type="PANTHER" id="PTHR48050">
    <property type="entry name" value="STEROL 3-BETA-GLUCOSYLTRANSFERASE"/>
    <property type="match status" value="1"/>
</dbReference>
<proteinExistence type="predicted"/>
<dbReference type="OrthoDB" id="9805366at2"/>
<feature type="domain" description="Glycosyltransferase family 28 N-terminal" evidence="1">
    <location>
        <begin position="3"/>
        <end position="138"/>
    </location>
</feature>
<dbReference type="GO" id="GO:0005975">
    <property type="term" value="P:carbohydrate metabolic process"/>
    <property type="evidence" value="ECO:0007669"/>
    <property type="project" value="InterPro"/>
</dbReference>
<dbReference type="GO" id="GO:0033072">
    <property type="term" value="P:vancomycin biosynthetic process"/>
    <property type="evidence" value="ECO:0007669"/>
    <property type="project" value="UniProtKB-ARBA"/>
</dbReference>
<reference evidence="3 4" key="1">
    <citation type="submission" date="2018-05" db="EMBL/GenBank/DDBJ databases">
        <title>Genomic Encyclopedia of Type Strains, Phase IV (KMG-IV): sequencing the most valuable type-strain genomes for metagenomic binning, comparative biology and taxonomic classification.</title>
        <authorList>
            <person name="Goeker M."/>
        </authorList>
    </citation>
    <scope>NUCLEOTIDE SEQUENCE [LARGE SCALE GENOMIC DNA]</scope>
    <source>
        <strain evidence="3 4">DSM 6462</strain>
    </source>
</reference>
<comment type="caution">
    <text evidence="3">The sequence shown here is derived from an EMBL/GenBank/DDBJ whole genome shotgun (WGS) entry which is preliminary data.</text>
</comment>
<evidence type="ECO:0000313" key="3">
    <source>
        <dbReference type="EMBL" id="PXW52821.1"/>
    </source>
</evidence>
<evidence type="ECO:0000313" key="4">
    <source>
        <dbReference type="Proteomes" id="UP000248021"/>
    </source>
</evidence>
<evidence type="ECO:0000259" key="2">
    <source>
        <dbReference type="Pfam" id="PF06722"/>
    </source>
</evidence>
<dbReference type="InterPro" id="IPR010610">
    <property type="entry name" value="EryCIII-like_C"/>
</dbReference>
<dbReference type="Pfam" id="PF03033">
    <property type="entry name" value="Glyco_transf_28"/>
    <property type="match status" value="1"/>
</dbReference>
<dbReference type="AlphaFoldDB" id="A0A2V3TWH1"/>
<dbReference type="PANTHER" id="PTHR48050:SF13">
    <property type="entry name" value="STEROL 3-BETA-GLUCOSYLTRANSFERASE UGT80A2"/>
    <property type="match status" value="1"/>
</dbReference>
<dbReference type="InterPro" id="IPR004276">
    <property type="entry name" value="GlycoTrans_28_N"/>
</dbReference>
<feature type="domain" description="Erythromycin biosynthesis protein CIII-like C-terminal" evidence="2">
    <location>
        <begin position="290"/>
        <end position="389"/>
    </location>
</feature>
<dbReference type="EMBL" id="QJJK01000015">
    <property type="protein sequence ID" value="PXW52821.1"/>
    <property type="molecule type" value="Genomic_DNA"/>
</dbReference>
<dbReference type="FunFam" id="3.40.50.2000:FF:000009">
    <property type="entry name" value="Sterol 3-beta-glucosyltransferase UGT80A2"/>
    <property type="match status" value="1"/>
</dbReference>
<evidence type="ECO:0000259" key="1">
    <source>
        <dbReference type="Pfam" id="PF03033"/>
    </source>
</evidence>
<name>A0A2V3TWH1_9HYPH</name>
<dbReference type="InterPro" id="IPR002213">
    <property type="entry name" value="UDP_glucos_trans"/>
</dbReference>
<dbReference type="GO" id="GO:0008194">
    <property type="term" value="F:UDP-glycosyltransferase activity"/>
    <property type="evidence" value="ECO:0007669"/>
    <property type="project" value="InterPro"/>
</dbReference>
<dbReference type="SUPFAM" id="SSF53756">
    <property type="entry name" value="UDP-Glycosyltransferase/glycogen phosphorylase"/>
    <property type="match status" value="1"/>
</dbReference>
<accession>A0A2V3TWH1</accession>
<dbReference type="InterPro" id="IPR050426">
    <property type="entry name" value="Glycosyltransferase_28"/>
</dbReference>
<protein>
    <submittedName>
        <fullName evidence="3">UDP:flavonoid glycosyltransferase YjiC (YdhE family)</fullName>
    </submittedName>
</protein>
<dbReference type="Gene3D" id="3.40.50.2000">
    <property type="entry name" value="Glycogen Phosphorylase B"/>
    <property type="match status" value="2"/>
</dbReference>
<gene>
    <name evidence="3" type="ORF">C7450_11520</name>
</gene>